<feature type="transmembrane region" description="Helical" evidence="11">
    <location>
        <begin position="91"/>
        <end position="109"/>
    </location>
</feature>
<evidence type="ECO:0000256" key="7">
    <source>
        <dbReference type="ARBA" id="ARBA00022927"/>
    </source>
</evidence>
<evidence type="ECO:0000313" key="12">
    <source>
        <dbReference type="EMBL" id="KAF8563745.1"/>
    </source>
</evidence>
<accession>A0A8T0D7C2</accession>
<organism evidence="12 13">
    <name type="scientific">Paragonimus westermani</name>
    <dbReference type="NCBI Taxonomy" id="34504"/>
    <lineage>
        <taxon>Eukaryota</taxon>
        <taxon>Metazoa</taxon>
        <taxon>Spiralia</taxon>
        <taxon>Lophotrochozoa</taxon>
        <taxon>Platyhelminthes</taxon>
        <taxon>Trematoda</taxon>
        <taxon>Digenea</taxon>
        <taxon>Plagiorchiida</taxon>
        <taxon>Troglotremata</taxon>
        <taxon>Troglotrematidae</taxon>
        <taxon>Paragonimus</taxon>
    </lineage>
</organism>
<evidence type="ECO:0000256" key="5">
    <source>
        <dbReference type="ARBA" id="ARBA00022824"/>
    </source>
</evidence>
<protein>
    <recommendedName>
        <fullName evidence="11">ER lumen protein-retaining receptor</fullName>
    </recommendedName>
</protein>
<evidence type="ECO:0000256" key="4">
    <source>
        <dbReference type="ARBA" id="ARBA00022692"/>
    </source>
</evidence>
<keyword evidence="4 11" id="KW-0812">Transmembrane</keyword>
<feature type="transmembrane region" description="Helical" evidence="11">
    <location>
        <begin position="148"/>
        <end position="167"/>
    </location>
</feature>
<comment type="caution">
    <text evidence="12">The sequence shown here is derived from an EMBL/GenBank/DDBJ whole genome shotgun (WGS) entry which is preliminary data.</text>
</comment>
<feature type="transmembrane region" description="Helical" evidence="11">
    <location>
        <begin position="115"/>
        <end position="136"/>
    </location>
</feature>
<keyword evidence="9 11" id="KW-0472">Membrane</keyword>
<comment type="caution">
    <text evidence="11">Lacks conserved residue(s) required for the propagation of feature annotation.</text>
</comment>
<evidence type="ECO:0000256" key="6">
    <source>
        <dbReference type="ARBA" id="ARBA00022892"/>
    </source>
</evidence>
<evidence type="ECO:0000256" key="3">
    <source>
        <dbReference type="ARBA" id="ARBA00022448"/>
    </source>
</evidence>
<reference evidence="12 13" key="1">
    <citation type="submission" date="2019-07" db="EMBL/GenBank/DDBJ databases">
        <title>Annotation for the trematode Paragonimus westermani.</title>
        <authorList>
            <person name="Choi Y.-J."/>
        </authorList>
    </citation>
    <scope>NUCLEOTIDE SEQUENCE [LARGE SCALE GENOMIC DNA]</scope>
    <source>
        <strain evidence="12">180907_Pwestermani</strain>
    </source>
</reference>
<dbReference type="GO" id="GO:0006621">
    <property type="term" value="P:protein retention in ER lumen"/>
    <property type="evidence" value="ECO:0007669"/>
    <property type="project" value="InterPro"/>
</dbReference>
<dbReference type="PRINTS" id="PR00660">
    <property type="entry name" value="ERLUMENR"/>
</dbReference>
<feature type="transmembrane region" description="Helical" evidence="11">
    <location>
        <begin position="179"/>
        <end position="199"/>
    </location>
</feature>
<evidence type="ECO:0000313" key="13">
    <source>
        <dbReference type="Proteomes" id="UP000699462"/>
    </source>
</evidence>
<evidence type="ECO:0000256" key="9">
    <source>
        <dbReference type="ARBA" id="ARBA00023136"/>
    </source>
</evidence>
<keyword evidence="5 11" id="KW-0256">Endoplasmic reticulum</keyword>
<dbReference type="OrthoDB" id="7694678at2759"/>
<dbReference type="AlphaFoldDB" id="A0A8T0D7C2"/>
<keyword evidence="13" id="KW-1185">Reference proteome</keyword>
<dbReference type="Pfam" id="PF00810">
    <property type="entry name" value="ER_lumen_recept"/>
    <property type="match status" value="1"/>
</dbReference>
<keyword evidence="7 11" id="KW-0653">Protein transport</keyword>
<keyword evidence="6" id="KW-0931">ER-Golgi transport</keyword>
<keyword evidence="3 11" id="KW-0813">Transport</keyword>
<dbReference type="GO" id="GO:0016192">
    <property type="term" value="P:vesicle-mediated transport"/>
    <property type="evidence" value="ECO:0007669"/>
    <property type="project" value="UniProtKB-KW"/>
</dbReference>
<dbReference type="GO" id="GO:0015031">
    <property type="term" value="P:protein transport"/>
    <property type="evidence" value="ECO:0007669"/>
    <property type="project" value="UniProtKB-KW"/>
</dbReference>
<dbReference type="Proteomes" id="UP000699462">
    <property type="component" value="Unassembled WGS sequence"/>
</dbReference>
<evidence type="ECO:0000256" key="1">
    <source>
        <dbReference type="ARBA" id="ARBA00004477"/>
    </source>
</evidence>
<dbReference type="GO" id="GO:0005789">
    <property type="term" value="C:endoplasmic reticulum membrane"/>
    <property type="evidence" value="ECO:0007669"/>
    <property type="project" value="UniProtKB-SubCell"/>
</dbReference>
<comment type="similarity">
    <text evidence="2 11">Belongs to the ERD2 family.</text>
</comment>
<dbReference type="InterPro" id="IPR000133">
    <property type="entry name" value="ER_ret_rcpt"/>
</dbReference>
<sequence>MNIFRLAGDLSHLAAILILLLKIYSSRSCKGLSGKTQVMFALVFTTRYLDLFVYYVSAYNTVMKVLFVLLSYLTLYLMYRKFKHTLETTDSLFRLPYFIIPIGGLAFLVNHKMEFLEIMWTFSIYLESVAILPQLFMISRTGQAETITAHYLFALGSYRALYILNWIDRYVTEDVYDLIAIVAGCVQTLLYIDFFYLYVTKVLRGKALVLPV</sequence>
<keyword evidence="10 11" id="KW-0675">Receptor</keyword>
<evidence type="ECO:0000256" key="8">
    <source>
        <dbReference type="ARBA" id="ARBA00022989"/>
    </source>
</evidence>
<proteinExistence type="inferred from homology"/>
<evidence type="ECO:0000256" key="11">
    <source>
        <dbReference type="RuleBase" id="RU000634"/>
    </source>
</evidence>
<dbReference type="PROSITE" id="PS00952">
    <property type="entry name" value="ER_LUMEN_RECEPTOR_2"/>
    <property type="match status" value="1"/>
</dbReference>
<evidence type="ECO:0000256" key="10">
    <source>
        <dbReference type="ARBA" id="ARBA00023170"/>
    </source>
</evidence>
<dbReference type="PANTHER" id="PTHR10585">
    <property type="entry name" value="ER LUMEN PROTEIN RETAINING RECEPTOR"/>
    <property type="match status" value="1"/>
</dbReference>
<comment type="subcellular location">
    <subcellularLocation>
        <location evidence="1 11">Endoplasmic reticulum membrane</location>
        <topology evidence="1 11">Multi-pass membrane protein</topology>
    </subcellularLocation>
</comment>
<keyword evidence="8 11" id="KW-1133">Transmembrane helix</keyword>
<dbReference type="EMBL" id="JTDF01010833">
    <property type="protein sequence ID" value="KAF8563745.1"/>
    <property type="molecule type" value="Genomic_DNA"/>
</dbReference>
<name>A0A8T0D7C2_9TREM</name>
<gene>
    <name evidence="12" type="ORF">P879_07451</name>
</gene>
<evidence type="ECO:0000256" key="2">
    <source>
        <dbReference type="ARBA" id="ARBA00010120"/>
    </source>
</evidence>
<dbReference type="GO" id="GO:0046923">
    <property type="term" value="F:ER retention sequence binding"/>
    <property type="evidence" value="ECO:0007669"/>
    <property type="project" value="InterPro"/>
</dbReference>
<feature type="transmembrane region" description="Helical" evidence="11">
    <location>
        <begin position="62"/>
        <end position="79"/>
    </location>
</feature>